<dbReference type="RefSeq" id="WP_268841281.1">
    <property type="nucleotide sequence ID" value="NZ_AP031445.1"/>
</dbReference>
<proteinExistence type="predicted"/>
<sequence length="43" mass="5142">MNLLFNTFIREYGTLFLTDEEREQRVEKFKNKALEVVAKHGIL</sequence>
<protein>
    <submittedName>
        <fullName evidence="1">Uncharacterized protein</fullName>
    </submittedName>
</protein>
<evidence type="ECO:0000313" key="1">
    <source>
        <dbReference type="EMBL" id="GEA35069.1"/>
    </source>
</evidence>
<comment type="caution">
    <text evidence="1">The sequence shown here is derived from an EMBL/GenBank/DDBJ whole genome shotgun (WGS) entry which is preliminary data.</text>
</comment>
<evidence type="ECO:0000313" key="2">
    <source>
        <dbReference type="EMBL" id="GEA38293.1"/>
    </source>
</evidence>
<name>A0A829VS04_9FIRM</name>
<dbReference type="AlphaFoldDB" id="A0A829VS04"/>
<dbReference type="EMBL" id="BJLB01000001">
    <property type="protein sequence ID" value="GEA38293.1"/>
    <property type="molecule type" value="Genomic_DNA"/>
</dbReference>
<accession>A0A829VS04</accession>
<evidence type="ECO:0000313" key="3">
    <source>
        <dbReference type="Proteomes" id="UP000315200"/>
    </source>
</evidence>
<gene>
    <name evidence="1" type="ORF">Ccl03g_07820</name>
    <name evidence="2" type="ORF">Ccl03g_40060</name>
</gene>
<dbReference type="GeneID" id="89538458"/>
<dbReference type="EMBL" id="BJLB01000001">
    <property type="protein sequence ID" value="GEA35069.1"/>
    <property type="molecule type" value="Genomic_DNA"/>
</dbReference>
<reference evidence="1 3" key="1">
    <citation type="submission" date="2019-06" db="EMBL/GenBank/DDBJ databases">
        <title>Draft genome sequence of [Clostridium] clostridioforme NBRC 113352.</title>
        <authorList>
            <person name="Miura T."/>
            <person name="Furukawa M."/>
            <person name="Shimamura M."/>
            <person name="Ohyama Y."/>
            <person name="Yamazoe A."/>
            <person name="Kawasaki H."/>
        </authorList>
    </citation>
    <scope>NUCLEOTIDE SEQUENCE [LARGE SCALE GENOMIC DNA]</scope>
    <source>
        <strain evidence="1 3">NBRC 113352</strain>
    </source>
</reference>
<dbReference type="Proteomes" id="UP000315200">
    <property type="component" value="Unassembled WGS sequence"/>
</dbReference>
<organism evidence="1 3">
    <name type="scientific">Enterocloster clostridioformis</name>
    <dbReference type="NCBI Taxonomy" id="1531"/>
    <lineage>
        <taxon>Bacteria</taxon>
        <taxon>Bacillati</taxon>
        <taxon>Bacillota</taxon>
        <taxon>Clostridia</taxon>
        <taxon>Lachnospirales</taxon>
        <taxon>Lachnospiraceae</taxon>
        <taxon>Enterocloster</taxon>
    </lineage>
</organism>